<dbReference type="PANTHER" id="PTHR30222">
    <property type="entry name" value="SPERMIDINE/PUTRESCINE-BINDING PERIPLASMIC PROTEIN"/>
    <property type="match status" value="1"/>
</dbReference>
<keyword evidence="8" id="KW-1185">Reference proteome</keyword>
<evidence type="ECO:0000313" key="7">
    <source>
        <dbReference type="EMBL" id="MEQ6291369.1"/>
    </source>
</evidence>
<comment type="caution">
    <text evidence="7">The sequence shown here is derived from an EMBL/GenBank/DDBJ whole genome shotgun (WGS) entry which is preliminary data.</text>
</comment>
<evidence type="ECO:0000313" key="8">
    <source>
        <dbReference type="Proteomes" id="UP001433638"/>
    </source>
</evidence>
<reference evidence="7" key="1">
    <citation type="submission" date="2024-06" db="EMBL/GenBank/DDBJ databases">
        <title>Genome sequence of Vogesella sp. MAHUQ-64.</title>
        <authorList>
            <person name="Huq M.A."/>
        </authorList>
    </citation>
    <scope>NUCLEOTIDE SEQUENCE</scope>
    <source>
        <strain evidence="7">MAHUQ-64</strain>
    </source>
</reference>
<evidence type="ECO:0000256" key="3">
    <source>
        <dbReference type="ARBA" id="ARBA00022729"/>
    </source>
</evidence>
<name>A0ABV1M567_9NEIS</name>
<organism evidence="7 8">
    <name type="scientific">Vogesella oryzagri</name>
    <dbReference type="NCBI Taxonomy" id="3160864"/>
    <lineage>
        <taxon>Bacteria</taxon>
        <taxon>Pseudomonadati</taxon>
        <taxon>Pseudomonadota</taxon>
        <taxon>Betaproteobacteria</taxon>
        <taxon>Neisseriales</taxon>
        <taxon>Chromobacteriaceae</taxon>
        <taxon>Vogesella</taxon>
    </lineage>
</organism>
<dbReference type="CDD" id="cd13659">
    <property type="entry name" value="PBP2_PotF"/>
    <property type="match status" value="1"/>
</dbReference>
<protein>
    <recommendedName>
        <fullName evidence="5">Putrescine-binding periplasmic protein</fullName>
    </recommendedName>
</protein>
<dbReference type="RefSeq" id="WP_349588133.1">
    <property type="nucleotide sequence ID" value="NZ_JBEFLD010000006.1"/>
</dbReference>
<keyword evidence="3 6" id="KW-0732">Signal</keyword>
<dbReference type="Proteomes" id="UP001433638">
    <property type="component" value="Unassembled WGS sequence"/>
</dbReference>
<comment type="similarity">
    <text evidence="5">Belongs to the bacterial solute-binding protein PotD/PotF family.</text>
</comment>
<dbReference type="PRINTS" id="PR00909">
    <property type="entry name" value="SPERMDNBNDNG"/>
</dbReference>
<dbReference type="Gene3D" id="3.40.190.10">
    <property type="entry name" value="Periplasmic binding protein-like II"/>
    <property type="match status" value="2"/>
</dbReference>
<dbReference type="InterPro" id="IPR001188">
    <property type="entry name" value="Sperm_putr-bd"/>
</dbReference>
<dbReference type="SUPFAM" id="SSF53850">
    <property type="entry name" value="Periplasmic binding protein-like II"/>
    <property type="match status" value="1"/>
</dbReference>
<evidence type="ECO:0000256" key="1">
    <source>
        <dbReference type="ARBA" id="ARBA00004418"/>
    </source>
</evidence>
<dbReference type="PIRSF" id="PIRSF019574">
    <property type="entry name" value="Periplasmic_polyamine_BP"/>
    <property type="match status" value="1"/>
</dbReference>
<feature type="chain" id="PRO_5045807129" description="Putrescine-binding periplasmic protein" evidence="6">
    <location>
        <begin position="22"/>
        <end position="362"/>
    </location>
</feature>
<keyword evidence="2 5" id="KW-0813">Transport</keyword>
<accession>A0ABV1M567</accession>
<evidence type="ECO:0000256" key="2">
    <source>
        <dbReference type="ARBA" id="ARBA00022448"/>
    </source>
</evidence>
<evidence type="ECO:0000256" key="5">
    <source>
        <dbReference type="PIRNR" id="PIRNR019574"/>
    </source>
</evidence>
<dbReference type="Pfam" id="PF13416">
    <property type="entry name" value="SBP_bac_8"/>
    <property type="match status" value="1"/>
</dbReference>
<feature type="signal peptide" evidence="6">
    <location>
        <begin position="1"/>
        <end position="21"/>
    </location>
</feature>
<dbReference type="InterPro" id="IPR006059">
    <property type="entry name" value="SBP"/>
</dbReference>
<dbReference type="EMBL" id="JBEFLD010000006">
    <property type="protein sequence ID" value="MEQ6291369.1"/>
    <property type="molecule type" value="Genomic_DNA"/>
</dbReference>
<comment type="function">
    <text evidence="5">Required for the activity of the bacterial periplasmic transport system of putrescine.</text>
</comment>
<evidence type="ECO:0000256" key="6">
    <source>
        <dbReference type="SAM" id="SignalP"/>
    </source>
</evidence>
<comment type="subcellular location">
    <subcellularLocation>
        <location evidence="1 5">Periplasm</location>
    </subcellularLocation>
</comment>
<gene>
    <name evidence="7" type="ORF">ABNW52_12175</name>
</gene>
<proteinExistence type="inferred from homology"/>
<dbReference type="PANTHER" id="PTHR30222:SF12">
    <property type="entry name" value="NORSPERMIDINE SENSOR"/>
    <property type="match status" value="1"/>
</dbReference>
<keyword evidence="4 5" id="KW-0574">Periplasm</keyword>
<sequence length="362" mass="39405">MRATFASLTLCTALALPAASAANLNFYAWADYLAPDTVPAFQRSSGIHLRYDSFDSNEVLQSKLLTGRSGYDLVVPSNTFLARQIPAGVYQPLDKQRLPHWSGLDPAILQLMQPADPGNRYAVPLFWGINTLGINEARVARALGGPLPPRQWALLFQPETVAKLKSCGVSLLDSPNEVFAAALHYLGKTPASQQAADYQAAAALLKRIRPYITRFSSSGYMDEMARGELCLALGYGGDLNIARRRAEAAGNGVRLRALVPAEGVGVWVDSFAVPRDAANVDAAYRFIDYNLQPRVAAANGDFVTYAPAVLAARPLMAAQHRNNPSIFPGAAELKNSYVLTPLAPALQRLVTRLWQDFKTRNY</sequence>
<evidence type="ECO:0000256" key="4">
    <source>
        <dbReference type="ARBA" id="ARBA00022764"/>
    </source>
</evidence>